<dbReference type="InterPro" id="IPR011733">
    <property type="entry name" value="CHP02185_IM"/>
</dbReference>
<proteinExistence type="predicted"/>
<feature type="transmembrane region" description="Helical" evidence="1">
    <location>
        <begin position="12"/>
        <end position="33"/>
    </location>
</feature>
<feature type="transmembrane region" description="Helical" evidence="1">
    <location>
        <begin position="39"/>
        <end position="58"/>
    </location>
</feature>
<keyword evidence="1" id="KW-1133">Transmembrane helix</keyword>
<gene>
    <name evidence="2" type="ORF">DX927_15620</name>
</gene>
<sequence>MNDSLKLQAKDFISIGLYSILIYIVNAVVGIALSPAIFAAMPFISGVCLFFSATVYLLMAIRVGKRWTLFLMAVVTGIIYTLMGVALMLPFFAVAGFIGEIMLLPGNGYQYRQANRQALAYAAYGTLFGMGSFVTVYALGSSYFEKINYSQELIEQIIEFAYSPIWMISGMVFSFILAWLGSILATRILNKHFVKAGYLIQQ</sequence>
<protein>
    <submittedName>
        <fullName evidence="2">Trep_Strep domain-containing protein</fullName>
    </submittedName>
</protein>
<dbReference type="AlphaFoldDB" id="A0A5M8RN97"/>
<feature type="transmembrane region" description="Helical" evidence="1">
    <location>
        <begin position="118"/>
        <end position="139"/>
    </location>
</feature>
<dbReference type="RefSeq" id="WP_148958594.1">
    <property type="nucleotide sequence ID" value="NZ_QSND01000003.1"/>
</dbReference>
<accession>A0A5M8RN97</accession>
<name>A0A5M8RN97_9BACI</name>
<evidence type="ECO:0000313" key="2">
    <source>
        <dbReference type="EMBL" id="KAA6449341.1"/>
    </source>
</evidence>
<dbReference type="Proteomes" id="UP000324326">
    <property type="component" value="Unassembled WGS sequence"/>
</dbReference>
<dbReference type="NCBIfam" id="TIGR02185">
    <property type="entry name" value="Trep_Strep"/>
    <property type="match status" value="1"/>
</dbReference>
<organism evidence="2 3">
    <name type="scientific">Bacillus swezeyi</name>
    <dbReference type="NCBI Taxonomy" id="1925020"/>
    <lineage>
        <taxon>Bacteria</taxon>
        <taxon>Bacillati</taxon>
        <taxon>Bacillota</taxon>
        <taxon>Bacilli</taxon>
        <taxon>Bacillales</taxon>
        <taxon>Bacillaceae</taxon>
        <taxon>Bacillus</taxon>
    </lineage>
</organism>
<keyword evidence="1" id="KW-0472">Membrane</keyword>
<dbReference type="Pfam" id="PF09605">
    <property type="entry name" value="Trep_Strep"/>
    <property type="match status" value="1"/>
</dbReference>
<dbReference type="EMBL" id="QSND01000003">
    <property type="protein sequence ID" value="KAA6449341.1"/>
    <property type="molecule type" value="Genomic_DNA"/>
</dbReference>
<evidence type="ECO:0000313" key="3">
    <source>
        <dbReference type="Proteomes" id="UP000324326"/>
    </source>
</evidence>
<feature type="transmembrane region" description="Helical" evidence="1">
    <location>
        <begin position="160"/>
        <end position="185"/>
    </location>
</feature>
<reference evidence="2 3" key="1">
    <citation type="submission" date="2018-08" db="EMBL/GenBank/DDBJ databases">
        <title>Bacillus phenotypic plasticity.</title>
        <authorList>
            <person name="Hurtado E."/>
        </authorList>
    </citation>
    <scope>NUCLEOTIDE SEQUENCE [LARGE SCALE GENOMIC DNA]</scope>
    <source>
        <strain evidence="2 3">427</strain>
    </source>
</reference>
<comment type="caution">
    <text evidence="2">The sequence shown here is derived from an EMBL/GenBank/DDBJ whole genome shotgun (WGS) entry which is preliminary data.</text>
</comment>
<evidence type="ECO:0000256" key="1">
    <source>
        <dbReference type="SAM" id="Phobius"/>
    </source>
</evidence>
<feature type="transmembrane region" description="Helical" evidence="1">
    <location>
        <begin position="70"/>
        <end position="98"/>
    </location>
</feature>
<keyword evidence="1" id="KW-0812">Transmembrane</keyword>